<comment type="similarity">
    <text evidence="1 5">Belongs to the peptidase S8 family.</text>
</comment>
<feature type="compositionally biased region" description="Polar residues" evidence="6">
    <location>
        <begin position="1"/>
        <end position="24"/>
    </location>
</feature>
<keyword evidence="3 5" id="KW-0378">Hydrolase</keyword>
<dbReference type="PANTHER" id="PTHR43806:SF11">
    <property type="entry name" value="CEREVISIN-RELATED"/>
    <property type="match status" value="1"/>
</dbReference>
<feature type="active site" description="Charge relay system" evidence="5">
    <location>
        <position position="122"/>
    </location>
</feature>
<evidence type="ECO:0000256" key="6">
    <source>
        <dbReference type="SAM" id="MobiDB-lite"/>
    </source>
</evidence>
<evidence type="ECO:0000256" key="3">
    <source>
        <dbReference type="ARBA" id="ARBA00022801"/>
    </source>
</evidence>
<dbReference type="OrthoDB" id="9814383at2"/>
<dbReference type="Pfam" id="PF00082">
    <property type="entry name" value="Peptidase_S8"/>
    <property type="match status" value="1"/>
</dbReference>
<sequence length="413" mass="42213">MQTQTVPPIPATPQTTNTSPRTSFPATSSPATGPLTPPTALPEIAPVSAPTPRPAPPRLQPIQPVPVAPSASPNPPAQGVAGRVPTDPLYPQQWDMAAIRAPQAWALLGGQAQTPVTVAVLDTGFIPTPELGTRLVNGFDFVSSAARAGDGDGRDADARGSGPNAYHAEVVSNIIAAAHDAQGMAGINPQARVVAVRVAGVDGLIDPVDLIDGMRWAAGLSVPGTPVNRFPARVLNLSLYADFIPLTGCDPRIQKAVDEVTARGVLVVVGAGNDDADARGYSPAGCRNVLTVTSVDAVARRPAYANWGLNVNLAAHGGDSGQRLTLSSTLVPSGVMTPEGGTSLAAPHVTGVASLILSLRPKLSPAQVKNLLLLSASPFAGGRCDPDTRKTCGRGVLNAEAALKRALASNLGK</sequence>
<feature type="domain" description="Peptidase S8/S53" evidence="7">
    <location>
        <begin position="116"/>
        <end position="376"/>
    </location>
</feature>
<proteinExistence type="inferred from homology"/>
<feature type="active site" description="Charge relay system" evidence="5">
    <location>
        <position position="167"/>
    </location>
</feature>
<comment type="caution">
    <text evidence="8">The sequence shown here is derived from an EMBL/GenBank/DDBJ whole genome shotgun (WGS) entry which is preliminary data.</text>
</comment>
<keyword evidence="2 5" id="KW-0645">Protease</keyword>
<name>A0A418VC05_9DEIO</name>
<feature type="compositionally biased region" description="Pro residues" evidence="6">
    <location>
        <begin position="49"/>
        <end position="76"/>
    </location>
</feature>
<dbReference type="Proteomes" id="UP000286287">
    <property type="component" value="Unassembled WGS sequence"/>
</dbReference>
<feature type="active site" description="Charge relay system" evidence="5">
    <location>
        <position position="343"/>
    </location>
</feature>
<feature type="compositionally biased region" description="Low complexity" evidence="6">
    <location>
        <begin position="25"/>
        <end position="34"/>
    </location>
</feature>
<feature type="region of interest" description="Disordered" evidence="6">
    <location>
        <begin position="1"/>
        <end position="82"/>
    </location>
</feature>
<dbReference type="GO" id="GO:0004252">
    <property type="term" value="F:serine-type endopeptidase activity"/>
    <property type="evidence" value="ECO:0007669"/>
    <property type="project" value="UniProtKB-UniRule"/>
</dbReference>
<evidence type="ECO:0000256" key="4">
    <source>
        <dbReference type="ARBA" id="ARBA00022825"/>
    </source>
</evidence>
<accession>A0A418VC05</accession>
<dbReference type="PRINTS" id="PR00723">
    <property type="entry name" value="SUBTILISIN"/>
</dbReference>
<dbReference type="EMBL" id="QYUJ01000014">
    <property type="protein sequence ID" value="RJF73549.1"/>
    <property type="molecule type" value="Genomic_DNA"/>
</dbReference>
<organism evidence="8 9">
    <name type="scientific">Deinococcus cavernae</name>
    <dbReference type="NCBI Taxonomy" id="2320857"/>
    <lineage>
        <taxon>Bacteria</taxon>
        <taxon>Thermotogati</taxon>
        <taxon>Deinococcota</taxon>
        <taxon>Deinococci</taxon>
        <taxon>Deinococcales</taxon>
        <taxon>Deinococcaceae</taxon>
        <taxon>Deinococcus</taxon>
    </lineage>
</organism>
<dbReference type="Gene3D" id="3.40.50.200">
    <property type="entry name" value="Peptidase S8/S53 domain"/>
    <property type="match status" value="1"/>
</dbReference>
<dbReference type="PROSITE" id="PS51892">
    <property type="entry name" value="SUBTILASE"/>
    <property type="match status" value="1"/>
</dbReference>
<dbReference type="GO" id="GO:0006508">
    <property type="term" value="P:proteolysis"/>
    <property type="evidence" value="ECO:0007669"/>
    <property type="project" value="UniProtKB-KW"/>
</dbReference>
<evidence type="ECO:0000259" key="7">
    <source>
        <dbReference type="Pfam" id="PF00082"/>
    </source>
</evidence>
<evidence type="ECO:0000313" key="9">
    <source>
        <dbReference type="Proteomes" id="UP000286287"/>
    </source>
</evidence>
<dbReference type="PROSITE" id="PS00138">
    <property type="entry name" value="SUBTILASE_SER"/>
    <property type="match status" value="1"/>
</dbReference>
<dbReference type="PANTHER" id="PTHR43806">
    <property type="entry name" value="PEPTIDASE S8"/>
    <property type="match status" value="1"/>
</dbReference>
<dbReference type="InterPro" id="IPR036852">
    <property type="entry name" value="Peptidase_S8/S53_dom_sf"/>
</dbReference>
<protein>
    <submittedName>
        <fullName evidence="8">Serine protease</fullName>
    </submittedName>
</protein>
<dbReference type="InterPro" id="IPR023828">
    <property type="entry name" value="Peptidase_S8_Ser-AS"/>
</dbReference>
<evidence type="ECO:0000256" key="5">
    <source>
        <dbReference type="PROSITE-ProRule" id="PRU01240"/>
    </source>
</evidence>
<evidence type="ECO:0000256" key="2">
    <source>
        <dbReference type="ARBA" id="ARBA00022670"/>
    </source>
</evidence>
<reference evidence="8 9" key="1">
    <citation type="submission" date="2018-09" db="EMBL/GenBank/DDBJ databases">
        <authorList>
            <person name="Zhu H."/>
        </authorList>
    </citation>
    <scope>NUCLEOTIDE SEQUENCE [LARGE SCALE GENOMIC DNA]</scope>
    <source>
        <strain evidence="8 9">K2S05-167</strain>
    </source>
</reference>
<dbReference type="SUPFAM" id="SSF52743">
    <property type="entry name" value="Subtilisin-like"/>
    <property type="match status" value="1"/>
</dbReference>
<dbReference type="InterPro" id="IPR000209">
    <property type="entry name" value="Peptidase_S8/S53_dom"/>
</dbReference>
<evidence type="ECO:0000256" key="1">
    <source>
        <dbReference type="ARBA" id="ARBA00011073"/>
    </source>
</evidence>
<gene>
    <name evidence="8" type="ORF">D3875_05815</name>
</gene>
<keyword evidence="9" id="KW-1185">Reference proteome</keyword>
<dbReference type="AlphaFoldDB" id="A0A418VC05"/>
<evidence type="ECO:0000313" key="8">
    <source>
        <dbReference type="EMBL" id="RJF73549.1"/>
    </source>
</evidence>
<keyword evidence="4 5" id="KW-0720">Serine protease</keyword>
<dbReference type="InterPro" id="IPR015500">
    <property type="entry name" value="Peptidase_S8_subtilisin-rel"/>
</dbReference>
<dbReference type="InterPro" id="IPR050131">
    <property type="entry name" value="Peptidase_S8_subtilisin-like"/>
</dbReference>